<gene>
    <name evidence="2" type="ORF">GCM10022409_19020</name>
</gene>
<dbReference type="RefSeq" id="WP_345053374.1">
    <property type="nucleotide sequence ID" value="NZ_BAABDK010000016.1"/>
</dbReference>
<proteinExistence type="predicted"/>
<dbReference type="EMBL" id="BAABDK010000016">
    <property type="protein sequence ID" value="GAA4034763.1"/>
    <property type="molecule type" value="Genomic_DNA"/>
</dbReference>
<evidence type="ECO:0000256" key="1">
    <source>
        <dbReference type="SAM" id="SignalP"/>
    </source>
</evidence>
<evidence type="ECO:0000313" key="3">
    <source>
        <dbReference type="Proteomes" id="UP001501469"/>
    </source>
</evidence>
<accession>A0ABP7U2I1</accession>
<dbReference type="Proteomes" id="UP001501469">
    <property type="component" value="Unassembled WGS sequence"/>
</dbReference>
<reference evidence="3" key="1">
    <citation type="journal article" date="2019" name="Int. J. Syst. Evol. Microbiol.">
        <title>The Global Catalogue of Microorganisms (GCM) 10K type strain sequencing project: providing services to taxonomists for standard genome sequencing and annotation.</title>
        <authorList>
            <consortium name="The Broad Institute Genomics Platform"/>
            <consortium name="The Broad Institute Genome Sequencing Center for Infectious Disease"/>
            <person name="Wu L."/>
            <person name="Ma J."/>
        </authorList>
    </citation>
    <scope>NUCLEOTIDE SEQUENCE [LARGE SCALE GENOMIC DNA]</scope>
    <source>
        <strain evidence="3">JCM 17225</strain>
    </source>
</reference>
<sequence length="113" mass="11637">MSFLSTSLRASLLLLLLTGSGHAARAAGPAPCTPIVAKAAVAAPAAPGQQEPAATPASPPATAPQLTLQLGPLQLRYLAHLDHPTLLDHLLFRSRLAALARQVARGNGPRLPF</sequence>
<name>A0ABP7U2I1_9BACT</name>
<protein>
    <submittedName>
        <fullName evidence="2">Uncharacterized protein</fullName>
    </submittedName>
</protein>
<keyword evidence="3" id="KW-1185">Reference proteome</keyword>
<feature type="chain" id="PRO_5046217887" evidence="1">
    <location>
        <begin position="24"/>
        <end position="113"/>
    </location>
</feature>
<comment type="caution">
    <text evidence="2">The sequence shown here is derived from an EMBL/GenBank/DDBJ whole genome shotgun (WGS) entry which is preliminary data.</text>
</comment>
<feature type="signal peptide" evidence="1">
    <location>
        <begin position="1"/>
        <end position="23"/>
    </location>
</feature>
<keyword evidence="1" id="KW-0732">Signal</keyword>
<evidence type="ECO:0000313" key="2">
    <source>
        <dbReference type="EMBL" id="GAA4034763.1"/>
    </source>
</evidence>
<organism evidence="2 3">
    <name type="scientific">Hymenobacter glaciei</name>
    <dbReference type="NCBI Taxonomy" id="877209"/>
    <lineage>
        <taxon>Bacteria</taxon>
        <taxon>Pseudomonadati</taxon>
        <taxon>Bacteroidota</taxon>
        <taxon>Cytophagia</taxon>
        <taxon>Cytophagales</taxon>
        <taxon>Hymenobacteraceae</taxon>
        <taxon>Hymenobacter</taxon>
    </lineage>
</organism>